<comment type="caution">
    <text evidence="1">The sequence shown here is derived from an EMBL/GenBank/DDBJ whole genome shotgun (WGS) entry which is preliminary data.</text>
</comment>
<evidence type="ECO:0000313" key="1">
    <source>
        <dbReference type="EMBL" id="CAD2080045.1"/>
    </source>
</evidence>
<name>A0A6V7RNT8_9STAP</name>
<organism evidence="1 2">
    <name type="scientific">Jeotgalicoccus meleagridis</name>
    <dbReference type="NCBI Taxonomy" id="2759181"/>
    <lineage>
        <taxon>Bacteria</taxon>
        <taxon>Bacillati</taxon>
        <taxon>Bacillota</taxon>
        <taxon>Bacilli</taxon>
        <taxon>Bacillales</taxon>
        <taxon>Staphylococcaceae</taxon>
        <taxon>Jeotgalicoccus</taxon>
    </lineage>
</organism>
<dbReference type="AlphaFoldDB" id="A0A6V7RNT8"/>
<dbReference type="Pfam" id="PF07293">
    <property type="entry name" value="DUF1450"/>
    <property type="match status" value="1"/>
</dbReference>
<keyword evidence="2" id="KW-1185">Reference proteome</keyword>
<protein>
    <recommendedName>
        <fullName evidence="3">DUF1450 domain-containing protein</fullName>
    </recommendedName>
</protein>
<evidence type="ECO:0008006" key="3">
    <source>
        <dbReference type="Google" id="ProtNLM"/>
    </source>
</evidence>
<accession>A0A6V7RNT8</accession>
<evidence type="ECO:0000313" key="2">
    <source>
        <dbReference type="Proteomes" id="UP000589351"/>
    </source>
</evidence>
<dbReference type="EMBL" id="CAJEWD010000008">
    <property type="protein sequence ID" value="CAD2080045.1"/>
    <property type="molecule type" value="Genomic_DNA"/>
</dbReference>
<dbReference type="Proteomes" id="UP000589351">
    <property type="component" value="Unassembled WGS sequence"/>
</dbReference>
<sequence length="81" mass="9240">MFTIAEFCSANMLKGTEEVYRALDAEPEIDAVDYECTNNCGLCSKTFFVLIDGEIVAAKTKEDLLKKAYKRIEKNKQEMDF</sequence>
<dbReference type="RefSeq" id="WP_185126334.1">
    <property type="nucleotide sequence ID" value="NZ_CAJEWD010000008.1"/>
</dbReference>
<dbReference type="InterPro" id="IPR009910">
    <property type="entry name" value="DUF1450"/>
</dbReference>
<proteinExistence type="predicted"/>
<reference evidence="1 2" key="1">
    <citation type="submission" date="2020-07" db="EMBL/GenBank/DDBJ databases">
        <authorList>
            <person name="Criscuolo A."/>
        </authorList>
    </citation>
    <scope>NUCLEOTIDE SEQUENCE [LARGE SCALE GENOMIC DNA]</scope>
    <source>
        <strain evidence="1">CIP111649</strain>
    </source>
</reference>
<gene>
    <name evidence="1" type="ORF">JEODO184_01830</name>
</gene>